<dbReference type="FunFam" id="2.170.130.10:FF:000008">
    <property type="entry name" value="SusC/RagA family TonB-linked outer membrane protein"/>
    <property type="match status" value="1"/>
</dbReference>
<dbReference type="Pfam" id="PF00593">
    <property type="entry name" value="TonB_dep_Rec_b-barrel"/>
    <property type="match status" value="1"/>
</dbReference>
<dbReference type="SUPFAM" id="SSF49464">
    <property type="entry name" value="Carboxypeptidase regulatory domain-like"/>
    <property type="match status" value="1"/>
</dbReference>
<dbReference type="InterPro" id="IPR039426">
    <property type="entry name" value="TonB-dep_rcpt-like"/>
</dbReference>
<evidence type="ECO:0000256" key="5">
    <source>
        <dbReference type="ARBA" id="ARBA00023136"/>
    </source>
</evidence>
<gene>
    <name evidence="9" type="ORF">MNBD_BACTEROID03-1769</name>
</gene>
<dbReference type="InterPro" id="IPR000531">
    <property type="entry name" value="Beta-barrel_TonB"/>
</dbReference>
<evidence type="ECO:0000313" key="9">
    <source>
        <dbReference type="EMBL" id="VAW10559.1"/>
    </source>
</evidence>
<evidence type="ECO:0000256" key="2">
    <source>
        <dbReference type="ARBA" id="ARBA00022448"/>
    </source>
</evidence>
<sequence length="995" mass="109478">MKKSTLILLFMFCSFSIAAQNIITGTVTDVNETIPGVSILLKDTTNGTVTDFDGGYSINAEKGSVLVFSYIGYISQEIVVKDQSVINVSLEVDVNVLDEVVIVGYGVQKKSDLTGAIATVDVNEIGKVTVATADQALQGHVAGVDVTTNSGSPGGGVTVRIRGIGTLNSSSPLFVVDGMMVDDIDFLNPNDIESIQILKDASSTAIYGSRGSNGVVIISSKKGNKNKEAVVSYNSYYGVQNFWRSTNVMDAKTWATLKNEAMVAAGNPAPIADPSSLQNTDWFDEISNHDAVISSTDISVSGGGEKGSYFISANNFKQDGIVKKTNFDRLTFRANSSYQVKPWLKVGENITLVKNKYKSIAEQDEWTSILITSIAADPASPVRNSDGSFARGIYNDTWNPVAIQEFTNNKDVVYRTIGNIFADIEFMKGLVFKTNYSVEYSFGETDDYDPVYSVSPVQQNSVSKLSKNNSNRLIGQWTNTLDYKKDFGEHSISALIGAEQYSFDYKYNGVSVNNVPSDDIDIRFIDNATENNAATAWGSQEEVRQLSYLSRINYSFKDKYLFTANFRADASSKFSKKNRWGYFPSFSAGWKISDEGFLSNIENISILKIRAGWGQIGNQGSVSPYQDVTTASPGANYLWGGVLSPGSAFPGSGNDEIKWETSTTLNFGLDYGFFNGKLSGSLDYFTKNTTDMLLQVPIPGQTGIQNPPTQNVGAMKNSGFELSALYKNKENDFKYSFGLVFSKIVNEVVDLGAEDAFIDGASFFNSYFVTRTTVGRPIAQFYGFKTDGLFQNQAEIDAQTSQADVAPGDVRYVDADNDGNSDFFFLGSPLPDYTYGFNVNFEYKGLDLTVQLQGVQGNKLFNGTSQYKRSSTATWNLGRDMVNRWTGEGTQNDARYPRMNANDVNNSRMSDRFIEDGSYLRIKTLQLGYNVSITDKMPMDKLRLYLNAQNLFTFTNYSGLDPEIGIRNYNPLDVGVDRGFYPQARVFSFGVNLAF</sequence>
<evidence type="ECO:0000256" key="1">
    <source>
        <dbReference type="ARBA" id="ARBA00004571"/>
    </source>
</evidence>
<keyword evidence="5" id="KW-0472">Membrane</keyword>
<evidence type="ECO:0000256" key="6">
    <source>
        <dbReference type="ARBA" id="ARBA00023237"/>
    </source>
</evidence>
<dbReference type="InterPro" id="IPR012910">
    <property type="entry name" value="Plug_dom"/>
</dbReference>
<dbReference type="Gene3D" id="2.40.170.20">
    <property type="entry name" value="TonB-dependent receptor, beta-barrel domain"/>
    <property type="match status" value="1"/>
</dbReference>
<evidence type="ECO:0000256" key="4">
    <source>
        <dbReference type="ARBA" id="ARBA00023077"/>
    </source>
</evidence>
<accession>A0A3B0TEG5</accession>
<dbReference type="AlphaFoldDB" id="A0A3B0TEG5"/>
<feature type="domain" description="TonB-dependent receptor-like beta-barrel" evidence="7">
    <location>
        <begin position="396"/>
        <end position="951"/>
    </location>
</feature>
<dbReference type="NCBIfam" id="TIGR04056">
    <property type="entry name" value="OMP_RagA_SusC"/>
    <property type="match status" value="1"/>
</dbReference>
<dbReference type="InterPro" id="IPR008969">
    <property type="entry name" value="CarboxyPept-like_regulatory"/>
</dbReference>
<proteinExistence type="predicted"/>
<dbReference type="InterPro" id="IPR037066">
    <property type="entry name" value="Plug_dom_sf"/>
</dbReference>
<evidence type="ECO:0000259" key="8">
    <source>
        <dbReference type="Pfam" id="PF07715"/>
    </source>
</evidence>
<dbReference type="Pfam" id="PF13715">
    <property type="entry name" value="CarbopepD_reg_2"/>
    <property type="match status" value="1"/>
</dbReference>
<evidence type="ECO:0000256" key="3">
    <source>
        <dbReference type="ARBA" id="ARBA00022692"/>
    </source>
</evidence>
<dbReference type="InterPro" id="IPR023996">
    <property type="entry name" value="TonB-dep_OMP_SusC/RagA"/>
</dbReference>
<dbReference type="EMBL" id="UOEL01000025">
    <property type="protein sequence ID" value="VAW10559.1"/>
    <property type="molecule type" value="Genomic_DNA"/>
</dbReference>
<dbReference type="InterPro" id="IPR036942">
    <property type="entry name" value="Beta-barrel_TonB_sf"/>
</dbReference>
<keyword evidence="6" id="KW-0998">Cell outer membrane</keyword>
<dbReference type="Gene3D" id="2.60.40.1120">
    <property type="entry name" value="Carboxypeptidase-like, regulatory domain"/>
    <property type="match status" value="1"/>
</dbReference>
<keyword evidence="4" id="KW-0798">TonB box</keyword>
<feature type="domain" description="TonB-dependent receptor plug" evidence="8">
    <location>
        <begin position="110"/>
        <end position="215"/>
    </location>
</feature>
<keyword evidence="2" id="KW-0813">Transport</keyword>
<dbReference type="Gene3D" id="2.170.130.10">
    <property type="entry name" value="TonB-dependent receptor, plug domain"/>
    <property type="match status" value="1"/>
</dbReference>
<name>A0A3B0TEG5_9ZZZZ</name>
<organism evidence="9">
    <name type="scientific">hydrothermal vent metagenome</name>
    <dbReference type="NCBI Taxonomy" id="652676"/>
    <lineage>
        <taxon>unclassified sequences</taxon>
        <taxon>metagenomes</taxon>
        <taxon>ecological metagenomes</taxon>
    </lineage>
</organism>
<reference evidence="9" key="1">
    <citation type="submission" date="2018-06" db="EMBL/GenBank/DDBJ databases">
        <authorList>
            <person name="Zhirakovskaya E."/>
        </authorList>
    </citation>
    <scope>NUCLEOTIDE SEQUENCE</scope>
</reference>
<evidence type="ECO:0000259" key="7">
    <source>
        <dbReference type="Pfam" id="PF00593"/>
    </source>
</evidence>
<dbReference type="PROSITE" id="PS52016">
    <property type="entry name" value="TONB_DEPENDENT_REC_3"/>
    <property type="match status" value="1"/>
</dbReference>
<protein>
    <submittedName>
        <fullName evidence="9">Outer membrane TonB-dependent transporter, utilization system for glycans and polysaccharides (PUL), SusC family</fullName>
    </submittedName>
</protein>
<dbReference type="GO" id="GO:0009279">
    <property type="term" value="C:cell outer membrane"/>
    <property type="evidence" value="ECO:0007669"/>
    <property type="project" value="UniProtKB-SubCell"/>
</dbReference>
<dbReference type="Pfam" id="PF07715">
    <property type="entry name" value="Plug"/>
    <property type="match status" value="1"/>
</dbReference>
<dbReference type="NCBIfam" id="TIGR04057">
    <property type="entry name" value="SusC_RagA_signa"/>
    <property type="match status" value="1"/>
</dbReference>
<dbReference type="InterPro" id="IPR023997">
    <property type="entry name" value="TonB-dep_OMP_SusC/RagA_CS"/>
</dbReference>
<dbReference type="SUPFAM" id="SSF56935">
    <property type="entry name" value="Porins"/>
    <property type="match status" value="1"/>
</dbReference>
<comment type="subcellular location">
    <subcellularLocation>
        <location evidence="1">Cell outer membrane</location>
        <topology evidence="1">Multi-pass membrane protein</topology>
    </subcellularLocation>
</comment>
<keyword evidence="3" id="KW-0812">Transmembrane</keyword>